<dbReference type="EMBL" id="QGHD01000033">
    <property type="protein sequence ID" value="PWK93078.1"/>
    <property type="molecule type" value="Genomic_DNA"/>
</dbReference>
<dbReference type="Proteomes" id="UP000245523">
    <property type="component" value="Unassembled WGS sequence"/>
</dbReference>
<evidence type="ECO:0000259" key="1">
    <source>
        <dbReference type="Pfam" id="PF10047"/>
    </source>
</evidence>
<gene>
    <name evidence="2" type="ORF">B0H50_1334</name>
</gene>
<dbReference type="Pfam" id="PF10047">
    <property type="entry name" value="DUF2281"/>
    <property type="match status" value="1"/>
</dbReference>
<comment type="caution">
    <text evidence="2">The sequence shown here is derived from an EMBL/GenBank/DDBJ whole genome shotgun (WGS) entry which is preliminary data.</text>
</comment>
<organism evidence="2 3">
    <name type="scientific">Hallerella porci</name>
    <dbReference type="NCBI Taxonomy" id="1945871"/>
    <lineage>
        <taxon>Bacteria</taxon>
        <taxon>Pseudomonadati</taxon>
        <taxon>Fibrobacterota</taxon>
        <taxon>Fibrobacteria</taxon>
        <taxon>Fibrobacterales</taxon>
        <taxon>Fibrobacteraceae</taxon>
        <taxon>Hallerella</taxon>
    </lineage>
</organism>
<proteinExistence type="predicted"/>
<dbReference type="RefSeq" id="WP_109587769.1">
    <property type="nucleotide sequence ID" value="NZ_QGHD01000033.1"/>
</dbReference>
<evidence type="ECO:0000313" key="3">
    <source>
        <dbReference type="Proteomes" id="UP000245523"/>
    </source>
</evidence>
<feature type="domain" description="DUF2281" evidence="1">
    <location>
        <begin position="6"/>
        <end position="58"/>
    </location>
</feature>
<keyword evidence="3" id="KW-1185">Reference proteome</keyword>
<evidence type="ECO:0000313" key="2">
    <source>
        <dbReference type="EMBL" id="PWK93078.1"/>
    </source>
</evidence>
<reference evidence="2 3" key="1">
    <citation type="submission" date="2018-05" db="EMBL/GenBank/DDBJ databases">
        <title>Animal gut microbial communities from fecal samples from Wisconsin, USA.</title>
        <authorList>
            <person name="Neumann A."/>
        </authorList>
    </citation>
    <scope>NUCLEOTIDE SEQUENCE [LARGE SCALE GENOMIC DNA]</scope>
    <source>
        <strain evidence="2 3">UWS4</strain>
    </source>
</reference>
<name>A0ABX5LJJ8_9BACT</name>
<dbReference type="InterPro" id="IPR018739">
    <property type="entry name" value="DUF2281"/>
</dbReference>
<sequence length="104" mass="11744">MPIELLQEKVKAIPAEYVGEVSDFIDFILQKSVNSSVKRNVKKFGIAKGLFSIPDDIDFCNDEIAEMFGVNGLKSYWTRTSLFGLFSIVKSCQSKQENSLIKKM</sequence>
<accession>A0ABX5LJJ8</accession>
<protein>
    <submittedName>
        <fullName evidence="2">Uncharacterized protein DUF2281</fullName>
    </submittedName>
</protein>